<keyword evidence="2 4" id="KW-0378">Hydrolase</keyword>
<dbReference type="Pfam" id="PF00481">
    <property type="entry name" value="PP2C"/>
    <property type="match status" value="1"/>
</dbReference>
<dbReference type="PANTHER" id="PTHR13832:SF792">
    <property type="entry name" value="GM14286P"/>
    <property type="match status" value="1"/>
</dbReference>
<keyword evidence="6" id="KW-0670">Pyruvate</keyword>
<evidence type="ECO:0000256" key="2">
    <source>
        <dbReference type="ARBA" id="ARBA00022801"/>
    </source>
</evidence>
<dbReference type="EMBL" id="GIIL01001667">
    <property type="protein sequence ID" value="NOV45393.1"/>
    <property type="molecule type" value="Transcribed_RNA"/>
</dbReference>
<dbReference type="GO" id="GO:0004741">
    <property type="term" value="F:[pyruvate dehydrogenase (acetyl-transferring)]-phosphatase activity"/>
    <property type="evidence" value="ECO:0007669"/>
    <property type="project" value="TreeGrafter"/>
</dbReference>
<dbReference type="SMART" id="SM00332">
    <property type="entry name" value="PP2Cc"/>
    <property type="match status" value="1"/>
</dbReference>
<keyword evidence="1" id="KW-0479">Metal-binding</keyword>
<evidence type="ECO:0000256" key="3">
    <source>
        <dbReference type="ARBA" id="ARBA00022912"/>
    </source>
</evidence>
<sequence length="447" mass="49611">MPKLSPHDVNEILRANEYTHEFQNGSVKSYDSNQLASNNPIEDTRSEGNCLLTEGLLVGVFDGHGGAGCAQVIGKRLLQYVAACLVPPELLGANVSRNNLDTALLNSYNDKVQFVNDIRSIYRDSLSRFIDDLVMHSRANDFKTSPGDYGEGKHFNMTKALETAFMRLDADISYEALNLPSPRTLSVAMSGAVACVAHVDGPHLHVANVGDAGAVLGVQTESGDWIAKKLSSEHNADNVSEVRRLLGEHPSNERHTVIRQERLLGQLAPLRALGDFRYKWPKEHILNCVDASLRGNILPPNYITPPYLTARPEVIHHRLTPRDRFLVIASDGLWDTMTPHQAVKLVGEHMFGKAFLSPLKLPKKPMSLGTIAKLLAHRRKGLMSKPLDRNAATHLIRNALGGTEYGLEHTKISHYLSLPQDIVRLFRDDITITVVYFDTEFLRVCPP</sequence>
<dbReference type="InterPro" id="IPR000222">
    <property type="entry name" value="PP2C_BS"/>
</dbReference>
<evidence type="ECO:0000256" key="1">
    <source>
        <dbReference type="ARBA" id="ARBA00022723"/>
    </source>
</evidence>
<dbReference type="GO" id="GO:0005739">
    <property type="term" value="C:mitochondrion"/>
    <property type="evidence" value="ECO:0007669"/>
    <property type="project" value="TreeGrafter"/>
</dbReference>
<dbReference type="Gene3D" id="3.60.40.10">
    <property type="entry name" value="PPM-type phosphatase domain"/>
    <property type="match status" value="1"/>
</dbReference>
<evidence type="ECO:0000256" key="4">
    <source>
        <dbReference type="RuleBase" id="RU003465"/>
    </source>
</evidence>
<feature type="domain" description="PPM-type phosphatase" evidence="5">
    <location>
        <begin position="27"/>
        <end position="437"/>
    </location>
</feature>
<dbReference type="SUPFAM" id="SSF81606">
    <property type="entry name" value="PP2C-like"/>
    <property type="match status" value="1"/>
</dbReference>
<dbReference type="PROSITE" id="PS01032">
    <property type="entry name" value="PPM_1"/>
    <property type="match status" value="1"/>
</dbReference>
<protein>
    <submittedName>
        <fullName evidence="6">Protein phosphatase 2c/pyruvate dehydrogenase lipoamide phosphatase</fullName>
    </submittedName>
</protein>
<keyword evidence="3 4" id="KW-0904">Protein phosphatase</keyword>
<comment type="similarity">
    <text evidence="4">Belongs to the PP2C family.</text>
</comment>
<dbReference type="InterPro" id="IPR036457">
    <property type="entry name" value="PPM-type-like_dom_sf"/>
</dbReference>
<accession>A0A6M2DGE6</accession>
<evidence type="ECO:0000313" key="6">
    <source>
        <dbReference type="EMBL" id="NOV45393.1"/>
    </source>
</evidence>
<dbReference type="CDD" id="cd00143">
    <property type="entry name" value="PP2Cc"/>
    <property type="match status" value="1"/>
</dbReference>
<name>A0A6M2DGE6_XENCH</name>
<dbReference type="GO" id="GO:0046872">
    <property type="term" value="F:metal ion binding"/>
    <property type="evidence" value="ECO:0007669"/>
    <property type="project" value="UniProtKB-KW"/>
</dbReference>
<dbReference type="PROSITE" id="PS51746">
    <property type="entry name" value="PPM_2"/>
    <property type="match status" value="1"/>
</dbReference>
<dbReference type="InterPro" id="IPR015655">
    <property type="entry name" value="PP2C"/>
</dbReference>
<dbReference type="AlphaFoldDB" id="A0A6M2DGE6"/>
<dbReference type="PANTHER" id="PTHR13832">
    <property type="entry name" value="PROTEIN PHOSPHATASE 2C"/>
    <property type="match status" value="1"/>
</dbReference>
<reference evidence="6" key="1">
    <citation type="submission" date="2020-03" db="EMBL/GenBank/DDBJ databases">
        <title>Transcriptomic Profiling of the Digestive Tract of the Rat Flea, Xenopsylla cheopis, Following Blood Feeding and Infection with Yersinia pestis.</title>
        <authorList>
            <person name="Bland D.M."/>
            <person name="Martens C.A."/>
            <person name="Virtaneva K."/>
            <person name="Kanakabandi K."/>
            <person name="Long D."/>
            <person name="Rosenke R."/>
            <person name="Saturday G.A."/>
            <person name="Hoyt F.H."/>
            <person name="Bruno D.P."/>
            <person name="Ribeiro J.M.C."/>
            <person name="Hinnebusch J."/>
        </authorList>
    </citation>
    <scope>NUCLEOTIDE SEQUENCE</scope>
</reference>
<evidence type="ECO:0000259" key="5">
    <source>
        <dbReference type="PROSITE" id="PS51746"/>
    </source>
</evidence>
<proteinExistence type="inferred from homology"/>
<dbReference type="InterPro" id="IPR001932">
    <property type="entry name" value="PPM-type_phosphatase-like_dom"/>
</dbReference>
<organism evidence="6">
    <name type="scientific">Xenopsylla cheopis</name>
    <name type="common">Oriental rat flea</name>
    <name type="synonym">Pulex cheopis</name>
    <dbReference type="NCBI Taxonomy" id="163159"/>
    <lineage>
        <taxon>Eukaryota</taxon>
        <taxon>Metazoa</taxon>
        <taxon>Ecdysozoa</taxon>
        <taxon>Arthropoda</taxon>
        <taxon>Hexapoda</taxon>
        <taxon>Insecta</taxon>
        <taxon>Pterygota</taxon>
        <taxon>Neoptera</taxon>
        <taxon>Endopterygota</taxon>
        <taxon>Siphonaptera</taxon>
        <taxon>Pulicidae</taxon>
        <taxon>Xenopsyllinae</taxon>
        <taxon>Xenopsylla</taxon>
    </lineage>
</organism>